<evidence type="ECO:0000259" key="1">
    <source>
        <dbReference type="Pfam" id="PF13473"/>
    </source>
</evidence>
<dbReference type="InterPro" id="IPR028096">
    <property type="entry name" value="EfeO_Cupredoxin"/>
</dbReference>
<dbReference type="Gene3D" id="2.60.40.420">
    <property type="entry name" value="Cupredoxins - blue copper proteins"/>
    <property type="match status" value="1"/>
</dbReference>
<comment type="caution">
    <text evidence="2">The sequence shown here is derived from an EMBL/GenBank/DDBJ whole genome shotgun (WGS) entry which is preliminary data.</text>
</comment>
<dbReference type="InterPro" id="IPR008972">
    <property type="entry name" value="Cupredoxin"/>
</dbReference>
<gene>
    <name evidence="2" type="ORF">V6242_00270</name>
</gene>
<accession>A0ABU9G0K3</accession>
<name>A0ABU9G0K3_9GAMM</name>
<organism evidence="2 3">
    <name type="scientific">Marinomonas arenicola</name>
    <dbReference type="NCBI Taxonomy" id="569601"/>
    <lineage>
        <taxon>Bacteria</taxon>
        <taxon>Pseudomonadati</taxon>
        <taxon>Pseudomonadota</taxon>
        <taxon>Gammaproteobacteria</taxon>
        <taxon>Oceanospirillales</taxon>
        <taxon>Oceanospirillaceae</taxon>
        <taxon>Marinomonas</taxon>
    </lineage>
</organism>
<dbReference type="Pfam" id="PF13473">
    <property type="entry name" value="Cupredoxin_1"/>
    <property type="match status" value="1"/>
</dbReference>
<sequence>MRWLNVRKGRVRRLCSNCLIYYGWMFSMKLIGIFFLSLFFALTTMKVWAAEGGSQSSTQKDANGFSQQIHDPRYTKLPTYLIEIKDGELIPAELIVPAKTRFRLVVKNIGSKPAEFESNQLRQEKVLFMGANTSLVITPLDVGSYDYYDDFAPTARGKITVKAQD</sequence>
<keyword evidence="3" id="KW-1185">Reference proteome</keyword>
<feature type="domain" description="EfeO-type cupredoxin-like" evidence="1">
    <location>
        <begin position="78"/>
        <end position="161"/>
    </location>
</feature>
<proteinExistence type="predicted"/>
<dbReference type="Proteomes" id="UP001379949">
    <property type="component" value="Unassembled WGS sequence"/>
</dbReference>
<dbReference type="EMBL" id="JBAKAR010000001">
    <property type="protein sequence ID" value="MEL0611561.1"/>
    <property type="molecule type" value="Genomic_DNA"/>
</dbReference>
<reference evidence="2 3" key="1">
    <citation type="submission" date="2024-02" db="EMBL/GenBank/DDBJ databases">
        <title>Bacteria isolated from the canopy kelp, Nereocystis luetkeana.</title>
        <authorList>
            <person name="Pfister C.A."/>
            <person name="Younker I.T."/>
            <person name="Light S.H."/>
        </authorList>
    </citation>
    <scope>NUCLEOTIDE SEQUENCE [LARGE SCALE GENOMIC DNA]</scope>
    <source>
        <strain evidence="2 3">TI.4.07</strain>
    </source>
</reference>
<protein>
    <submittedName>
        <fullName evidence="2">Cupredoxin domain-containing protein</fullName>
    </submittedName>
</protein>
<evidence type="ECO:0000313" key="2">
    <source>
        <dbReference type="EMBL" id="MEL0611561.1"/>
    </source>
</evidence>
<dbReference type="SUPFAM" id="SSF49503">
    <property type="entry name" value="Cupredoxins"/>
    <property type="match status" value="1"/>
</dbReference>
<evidence type="ECO:0000313" key="3">
    <source>
        <dbReference type="Proteomes" id="UP001379949"/>
    </source>
</evidence>
<dbReference type="RefSeq" id="WP_133001483.1">
    <property type="nucleotide sequence ID" value="NZ_BAAAFB010000003.1"/>
</dbReference>